<evidence type="ECO:0000259" key="7">
    <source>
        <dbReference type="PROSITE" id="PS50089"/>
    </source>
</evidence>
<evidence type="ECO:0000256" key="6">
    <source>
        <dbReference type="SAM" id="Phobius"/>
    </source>
</evidence>
<organism evidence="8 9">
    <name type="scientific">Paramecium primaurelia</name>
    <dbReference type="NCBI Taxonomy" id="5886"/>
    <lineage>
        <taxon>Eukaryota</taxon>
        <taxon>Sar</taxon>
        <taxon>Alveolata</taxon>
        <taxon>Ciliophora</taxon>
        <taxon>Intramacronucleata</taxon>
        <taxon>Oligohymenophorea</taxon>
        <taxon>Peniculida</taxon>
        <taxon>Parameciidae</taxon>
        <taxon>Paramecium</taxon>
    </lineage>
</organism>
<feature type="domain" description="RING-type" evidence="7">
    <location>
        <begin position="384"/>
        <end position="430"/>
    </location>
</feature>
<evidence type="ECO:0000256" key="4">
    <source>
        <dbReference type="PROSITE-ProRule" id="PRU00175"/>
    </source>
</evidence>
<sequence>MIILLFFYICNAYHHSGTIKINQTISLTTNITEMAPSINIKFLLALDRDRESTVGCFVSNLDLESQTFDIQNLKFNKENQIVYDLHSIQSNSNSQLIEYFYYHTLYLLCQSQSIGQIDYQLTYKEESYKAGCINDCQGYNDTKSISQSYCQIDHCECQINQVGYFCQLPSSYILSSNQEDVVLDSFQWIFFYYQYKNLDLQLLSDISIDDKTVLYSLAFREIPQITIPNLLNSKVLVNSTSLLDDLKNLQKTQYGSNILYIGIFNNKSEKAQFKITIVSNDSTDYGQLERNKIIIIVVGSVVGTLLLITCVLSFLKTKKMQAEQQALRLRQTRIVQQNQIDLEVIRQKKQSNGFTQKFIKDYFGVIAYKKLIQLYPGLQQFEECVICLESIKNGQKKQQRNCSVTPCFHIFHQKCLSSWLEKQKNCPFCRAEFSTILIQNKYPWLDLKQQKVNNATKNESKYINNMKLNSNTNQSQENQLNESQQELVKKDKIIIDL</sequence>
<keyword evidence="9" id="KW-1185">Reference proteome</keyword>
<keyword evidence="6" id="KW-0812">Transmembrane</keyword>
<dbReference type="PANTHER" id="PTHR22763">
    <property type="entry name" value="RING ZINC FINGER PROTEIN"/>
    <property type="match status" value="1"/>
</dbReference>
<accession>A0A8S1NEV9</accession>
<reference evidence="8" key="1">
    <citation type="submission" date="2021-01" db="EMBL/GenBank/DDBJ databases">
        <authorList>
            <consortium name="Genoscope - CEA"/>
            <person name="William W."/>
        </authorList>
    </citation>
    <scope>NUCLEOTIDE SEQUENCE</scope>
</reference>
<dbReference type="GO" id="GO:0043161">
    <property type="term" value="P:proteasome-mediated ubiquitin-dependent protein catabolic process"/>
    <property type="evidence" value="ECO:0007669"/>
    <property type="project" value="TreeGrafter"/>
</dbReference>
<dbReference type="GO" id="GO:0008270">
    <property type="term" value="F:zinc ion binding"/>
    <property type="evidence" value="ECO:0007669"/>
    <property type="project" value="UniProtKB-KW"/>
</dbReference>
<name>A0A8S1NEV9_PARPR</name>
<dbReference type="PROSITE" id="PS50089">
    <property type="entry name" value="ZF_RING_2"/>
    <property type="match status" value="1"/>
</dbReference>
<evidence type="ECO:0000256" key="1">
    <source>
        <dbReference type="ARBA" id="ARBA00022723"/>
    </source>
</evidence>
<dbReference type="GO" id="GO:0061630">
    <property type="term" value="F:ubiquitin protein ligase activity"/>
    <property type="evidence" value="ECO:0007669"/>
    <property type="project" value="TreeGrafter"/>
</dbReference>
<feature type="coiled-coil region" evidence="5">
    <location>
        <begin position="466"/>
        <end position="493"/>
    </location>
</feature>
<keyword evidence="5" id="KW-0175">Coiled coil</keyword>
<dbReference type="AlphaFoldDB" id="A0A8S1NEV9"/>
<evidence type="ECO:0000256" key="5">
    <source>
        <dbReference type="SAM" id="Coils"/>
    </source>
</evidence>
<evidence type="ECO:0000256" key="2">
    <source>
        <dbReference type="ARBA" id="ARBA00022771"/>
    </source>
</evidence>
<protein>
    <recommendedName>
        <fullName evidence="7">RING-type domain-containing protein</fullName>
    </recommendedName>
</protein>
<dbReference type="GO" id="GO:0012505">
    <property type="term" value="C:endomembrane system"/>
    <property type="evidence" value="ECO:0007669"/>
    <property type="project" value="TreeGrafter"/>
</dbReference>
<keyword evidence="1" id="KW-0479">Metal-binding</keyword>
<dbReference type="Pfam" id="PF13639">
    <property type="entry name" value="zf-RING_2"/>
    <property type="match status" value="1"/>
</dbReference>
<comment type="caution">
    <text evidence="8">The sequence shown here is derived from an EMBL/GenBank/DDBJ whole genome shotgun (WGS) entry which is preliminary data.</text>
</comment>
<feature type="transmembrane region" description="Helical" evidence="6">
    <location>
        <begin position="293"/>
        <end position="315"/>
    </location>
</feature>
<keyword evidence="6" id="KW-1133">Transmembrane helix</keyword>
<evidence type="ECO:0000256" key="3">
    <source>
        <dbReference type="ARBA" id="ARBA00022833"/>
    </source>
</evidence>
<dbReference type="Proteomes" id="UP000688137">
    <property type="component" value="Unassembled WGS sequence"/>
</dbReference>
<evidence type="ECO:0000313" key="8">
    <source>
        <dbReference type="EMBL" id="CAD8088511.1"/>
    </source>
</evidence>
<keyword evidence="6" id="KW-0472">Membrane</keyword>
<proteinExistence type="predicted"/>
<evidence type="ECO:0000313" key="9">
    <source>
        <dbReference type="Proteomes" id="UP000688137"/>
    </source>
</evidence>
<dbReference type="SMART" id="SM00184">
    <property type="entry name" value="RING"/>
    <property type="match status" value="1"/>
</dbReference>
<gene>
    <name evidence="8" type="ORF">PPRIM_AZ9-3.1.T0810114</name>
</gene>
<dbReference type="InterPro" id="IPR001841">
    <property type="entry name" value="Znf_RING"/>
</dbReference>
<dbReference type="OMA" id="HCECQIN"/>
<dbReference type="InterPro" id="IPR050731">
    <property type="entry name" value="HRD1_E3_ubiq-ligases"/>
</dbReference>
<dbReference type="EMBL" id="CAJJDM010000084">
    <property type="protein sequence ID" value="CAD8088511.1"/>
    <property type="molecule type" value="Genomic_DNA"/>
</dbReference>
<keyword evidence="2 4" id="KW-0863">Zinc-finger</keyword>
<keyword evidence="3" id="KW-0862">Zinc</keyword>